<protein>
    <submittedName>
        <fullName evidence="4">Putative membrane protein</fullName>
    </submittedName>
</protein>
<accession>A0A7W8A8P5</accession>
<comment type="similarity">
    <text evidence="1">Belongs to the EamA transporter family.</text>
</comment>
<dbReference type="GO" id="GO:0016020">
    <property type="term" value="C:membrane"/>
    <property type="evidence" value="ECO:0007669"/>
    <property type="project" value="InterPro"/>
</dbReference>
<dbReference type="Gene3D" id="1.10.3730.20">
    <property type="match status" value="1"/>
</dbReference>
<keyword evidence="5" id="KW-1185">Reference proteome</keyword>
<keyword evidence="2" id="KW-1133">Transmembrane helix</keyword>
<name>A0A7W8A8P5_9ACTN</name>
<feature type="transmembrane region" description="Helical" evidence="2">
    <location>
        <begin position="175"/>
        <end position="195"/>
    </location>
</feature>
<dbReference type="InterPro" id="IPR000620">
    <property type="entry name" value="EamA_dom"/>
</dbReference>
<feature type="transmembrane region" description="Helical" evidence="2">
    <location>
        <begin position="207"/>
        <end position="224"/>
    </location>
</feature>
<evidence type="ECO:0000313" key="4">
    <source>
        <dbReference type="EMBL" id="MBB5081659.1"/>
    </source>
</evidence>
<dbReference type="InterPro" id="IPR037185">
    <property type="entry name" value="EmrE-like"/>
</dbReference>
<gene>
    <name evidence="4" type="ORF">HNR40_007154</name>
</gene>
<dbReference type="SUPFAM" id="SSF103481">
    <property type="entry name" value="Multidrug resistance efflux transporter EmrE"/>
    <property type="match status" value="1"/>
</dbReference>
<evidence type="ECO:0000256" key="2">
    <source>
        <dbReference type="SAM" id="Phobius"/>
    </source>
</evidence>
<dbReference type="AlphaFoldDB" id="A0A7W8A8P5"/>
<reference evidence="4 5" key="1">
    <citation type="submission" date="2020-08" db="EMBL/GenBank/DDBJ databases">
        <title>Genomic Encyclopedia of Type Strains, Phase IV (KMG-IV): sequencing the most valuable type-strain genomes for metagenomic binning, comparative biology and taxonomic classification.</title>
        <authorList>
            <person name="Goeker M."/>
        </authorList>
    </citation>
    <scope>NUCLEOTIDE SEQUENCE [LARGE SCALE GENOMIC DNA]</scope>
    <source>
        <strain evidence="4 5">DSM 45385</strain>
    </source>
</reference>
<feature type="transmembrane region" description="Helical" evidence="2">
    <location>
        <begin position="31"/>
        <end position="50"/>
    </location>
</feature>
<sequence>MLAIVLALGASLGWGVSDFLGGLKSRTLPVLSVLLISQGTALILLTLIAATRGVALPDASTLGHAAIAGLGELAGIAALYRGLSVGKMSIVAPVAATAPAVPLLIGLAGGQIPGPLQFTGLALALLGLAATSYRPGTTTGAASSTLPSILYGLLAAAGFGIFFHTMHNAGEGDVGWALLTARLTSVLALATVIIVKRHRVRVPKADLPVLAAIGALVIVADFLYTTASTLGLVSVAAVLASLHTIVTIALARIVLKERLERPQQIGIAISLIGVLAISAG</sequence>
<feature type="domain" description="EamA" evidence="3">
    <location>
        <begin position="2"/>
        <end position="132"/>
    </location>
</feature>
<feature type="transmembrane region" description="Helical" evidence="2">
    <location>
        <begin position="230"/>
        <end position="255"/>
    </location>
</feature>
<feature type="transmembrane region" description="Helical" evidence="2">
    <location>
        <begin position="145"/>
        <end position="163"/>
    </location>
</feature>
<keyword evidence="2" id="KW-0472">Membrane</keyword>
<comment type="caution">
    <text evidence="4">The sequence shown here is derived from an EMBL/GenBank/DDBJ whole genome shotgun (WGS) entry which is preliminary data.</text>
</comment>
<organism evidence="4 5">
    <name type="scientific">Nonomuraea endophytica</name>
    <dbReference type="NCBI Taxonomy" id="714136"/>
    <lineage>
        <taxon>Bacteria</taxon>
        <taxon>Bacillati</taxon>
        <taxon>Actinomycetota</taxon>
        <taxon>Actinomycetes</taxon>
        <taxon>Streptosporangiales</taxon>
        <taxon>Streptosporangiaceae</taxon>
        <taxon>Nonomuraea</taxon>
    </lineage>
</organism>
<evidence type="ECO:0000259" key="3">
    <source>
        <dbReference type="Pfam" id="PF00892"/>
    </source>
</evidence>
<dbReference type="RefSeq" id="WP_184969205.1">
    <property type="nucleotide sequence ID" value="NZ_JACHIN010000011.1"/>
</dbReference>
<dbReference type="Pfam" id="PF00892">
    <property type="entry name" value="EamA"/>
    <property type="match status" value="2"/>
</dbReference>
<keyword evidence="2" id="KW-0812">Transmembrane</keyword>
<feature type="transmembrane region" description="Helical" evidence="2">
    <location>
        <begin position="90"/>
        <end position="110"/>
    </location>
</feature>
<dbReference type="Proteomes" id="UP000568380">
    <property type="component" value="Unassembled WGS sequence"/>
</dbReference>
<evidence type="ECO:0000256" key="1">
    <source>
        <dbReference type="ARBA" id="ARBA00007362"/>
    </source>
</evidence>
<evidence type="ECO:0000313" key="5">
    <source>
        <dbReference type="Proteomes" id="UP000568380"/>
    </source>
</evidence>
<proteinExistence type="inferred from homology"/>
<feature type="domain" description="EamA" evidence="3">
    <location>
        <begin position="148"/>
        <end position="278"/>
    </location>
</feature>
<feature type="transmembrane region" description="Helical" evidence="2">
    <location>
        <begin position="116"/>
        <end position="133"/>
    </location>
</feature>
<dbReference type="EMBL" id="JACHIN010000011">
    <property type="protein sequence ID" value="MBB5081659.1"/>
    <property type="molecule type" value="Genomic_DNA"/>
</dbReference>